<dbReference type="AlphaFoldDB" id="A0A2R8BSR5"/>
<sequence length="226" mass="23278">MLILTRPLPAARRTAVASRQRGVGGAILFSPVLRILPRKMVGLPPGTPIFTSENGVRAVADQVDLSGRPVIAVGPRTAAVAASYGALPEITGGQADALATALIARGGGEYVHLHGAHVTGDLVGRLQDAGIAAQAEMVYDQQQLPLTGAARHALLGSIPVILPLYSPRSARIVASDLGEKPVNTRVIALSQQVAQSWPWTDTALVATTTEGPAMLDAIAAAVAAQN</sequence>
<dbReference type="Proteomes" id="UP000244912">
    <property type="component" value="Unassembled WGS sequence"/>
</dbReference>
<evidence type="ECO:0000313" key="2">
    <source>
        <dbReference type="EMBL" id="SPJ23209.1"/>
    </source>
</evidence>
<proteinExistence type="predicted"/>
<dbReference type="InterPro" id="IPR003754">
    <property type="entry name" value="4pyrrol_synth_uPrphyn_synth"/>
</dbReference>
<dbReference type="CDD" id="cd06578">
    <property type="entry name" value="HemD"/>
    <property type="match status" value="1"/>
</dbReference>
<dbReference type="GO" id="GO:0004852">
    <property type="term" value="F:uroporphyrinogen-III synthase activity"/>
    <property type="evidence" value="ECO:0007669"/>
    <property type="project" value="InterPro"/>
</dbReference>
<protein>
    <recommendedName>
        <fullName evidence="1">Tetrapyrrole biosynthesis uroporphyrinogen III synthase domain-containing protein</fullName>
    </recommendedName>
</protein>
<evidence type="ECO:0000313" key="3">
    <source>
        <dbReference type="Proteomes" id="UP000244912"/>
    </source>
</evidence>
<evidence type="ECO:0000259" key="1">
    <source>
        <dbReference type="Pfam" id="PF02602"/>
    </source>
</evidence>
<dbReference type="GO" id="GO:0033014">
    <property type="term" value="P:tetrapyrrole biosynthetic process"/>
    <property type="evidence" value="ECO:0007669"/>
    <property type="project" value="InterPro"/>
</dbReference>
<organism evidence="2 3">
    <name type="scientific">Palleronia abyssalis</name>
    <dbReference type="NCBI Taxonomy" id="1501240"/>
    <lineage>
        <taxon>Bacteria</taxon>
        <taxon>Pseudomonadati</taxon>
        <taxon>Pseudomonadota</taxon>
        <taxon>Alphaproteobacteria</taxon>
        <taxon>Rhodobacterales</taxon>
        <taxon>Roseobacteraceae</taxon>
        <taxon>Palleronia</taxon>
    </lineage>
</organism>
<gene>
    <name evidence="2" type="ORF">PAA8504_01014</name>
</gene>
<feature type="domain" description="Tetrapyrrole biosynthesis uroporphyrinogen III synthase" evidence="1">
    <location>
        <begin position="21"/>
        <end position="195"/>
    </location>
</feature>
<accession>A0A2R8BSR5</accession>
<keyword evidence="3" id="KW-1185">Reference proteome</keyword>
<dbReference type="Pfam" id="PF02602">
    <property type="entry name" value="HEM4"/>
    <property type="match status" value="1"/>
</dbReference>
<dbReference type="Gene3D" id="3.40.50.10090">
    <property type="match status" value="1"/>
</dbReference>
<dbReference type="EMBL" id="ONZF01000002">
    <property type="protein sequence ID" value="SPJ23209.1"/>
    <property type="molecule type" value="Genomic_DNA"/>
</dbReference>
<dbReference type="RefSeq" id="WP_181375694.1">
    <property type="nucleotide sequence ID" value="NZ_ONZF01000002.1"/>
</dbReference>
<name>A0A2R8BSR5_9RHOB</name>
<dbReference type="SUPFAM" id="SSF69618">
    <property type="entry name" value="HemD-like"/>
    <property type="match status" value="1"/>
</dbReference>
<dbReference type="InterPro" id="IPR036108">
    <property type="entry name" value="4pyrrol_syn_uPrphyn_synt_sf"/>
</dbReference>
<reference evidence="2 3" key="1">
    <citation type="submission" date="2018-03" db="EMBL/GenBank/DDBJ databases">
        <authorList>
            <person name="Keele B.F."/>
        </authorList>
    </citation>
    <scope>NUCLEOTIDE SEQUENCE [LARGE SCALE GENOMIC DNA]</scope>
    <source>
        <strain evidence="2 3">CECT 8504</strain>
    </source>
</reference>